<reference evidence="1" key="1">
    <citation type="journal article" date="2021" name="Proc. Natl. Acad. Sci. U.S.A.">
        <title>A Catalog of Tens of Thousands of Viruses from Human Metagenomes Reveals Hidden Associations with Chronic Diseases.</title>
        <authorList>
            <person name="Tisza M.J."/>
            <person name="Buck C.B."/>
        </authorList>
    </citation>
    <scope>NUCLEOTIDE SEQUENCE</scope>
    <source>
        <strain evidence="1">CtTnV63</strain>
    </source>
</reference>
<sequence length="55" mass="7061">MERRDTINFHDATAAQIEREREREEKKWKYLKQMYEDWENSQEYLQQYCNQEENK</sequence>
<evidence type="ECO:0000313" key="1">
    <source>
        <dbReference type="EMBL" id="DAD98636.1"/>
    </source>
</evidence>
<dbReference type="EMBL" id="BK015264">
    <property type="protein sequence ID" value="DAD98636.1"/>
    <property type="molecule type" value="Genomic_DNA"/>
</dbReference>
<accession>A0A8S5NW88</accession>
<proteinExistence type="predicted"/>
<protein>
    <submittedName>
        <fullName evidence="1">Uncharacterized protein</fullName>
    </submittedName>
</protein>
<name>A0A8S5NW88_9CAUD</name>
<organism evidence="1">
    <name type="scientific">Siphoviridae sp. ctTnV63</name>
    <dbReference type="NCBI Taxonomy" id="2825523"/>
    <lineage>
        <taxon>Viruses</taxon>
        <taxon>Duplodnaviria</taxon>
        <taxon>Heunggongvirae</taxon>
        <taxon>Uroviricota</taxon>
        <taxon>Caudoviricetes</taxon>
    </lineage>
</organism>